<dbReference type="CDD" id="cd08067">
    <property type="entry name" value="MPN_2A_DUB"/>
    <property type="match status" value="1"/>
</dbReference>
<evidence type="ECO:0000313" key="8">
    <source>
        <dbReference type="EMBL" id="SVE74044.1"/>
    </source>
</evidence>
<evidence type="ECO:0000256" key="2">
    <source>
        <dbReference type="ARBA" id="ARBA00022723"/>
    </source>
</evidence>
<evidence type="ECO:0000256" key="1">
    <source>
        <dbReference type="ARBA" id="ARBA00022670"/>
    </source>
</evidence>
<dbReference type="AlphaFoldDB" id="A0A4Y7M0I2"/>
<sequence>MRKRRLEQVSDNSTPDDCHVLNNDPVLLETELEVIPNMKSSAGRQIIKHETLGNRTSIEDTSLLIETVSFANIGKLQPFLISLNTAALIVMEVHCFMTQSEVVGYLAGQWDVNTNTLTIKQAFPCLSRVGDRKQGQATEVKIAQSVENNGLCLVGWYHSHPVSPPTPTIQDIDSQLEYQLKLKGTGEQGYRPCVAMILSPFHQTDPSQTTSTSPLTCYWVSPPTESRPLELGRPMAMQYNVVYDVSIKDDVVPKLETCLQFYRDVPDRTDFNEGCSMIPLKWLQRMKASNYSGISNDSVLNTSNLVEHLKEVIEPRQKCNVEIVNFHSTS</sequence>
<name>A0A4Y7M0I2_9CRUS</name>
<dbReference type="Pfam" id="PF01398">
    <property type="entry name" value="JAB"/>
    <property type="match status" value="1"/>
</dbReference>
<dbReference type="SUPFAM" id="SSF102712">
    <property type="entry name" value="JAB1/MPN domain"/>
    <property type="match status" value="1"/>
</dbReference>
<dbReference type="PANTHER" id="PTHR10410">
    <property type="entry name" value="EUKARYOTIC TRANSLATION INITIATION FACTOR 3 -RELATED"/>
    <property type="match status" value="1"/>
</dbReference>
<keyword evidence="1" id="KW-0645">Protease</keyword>
<keyword evidence="3" id="KW-0378">Hydrolase</keyword>
<organism evidence="8">
    <name type="scientific">Daphnia barbata</name>
    <dbReference type="NCBI Taxonomy" id="414587"/>
    <lineage>
        <taxon>Eukaryota</taxon>
        <taxon>Metazoa</taxon>
        <taxon>Ecdysozoa</taxon>
        <taxon>Arthropoda</taxon>
        <taxon>Crustacea</taxon>
        <taxon>Branchiopoda</taxon>
        <taxon>Diplostraca</taxon>
        <taxon>Cladocera</taxon>
        <taxon>Anomopoda</taxon>
        <taxon>Daphniidae</taxon>
        <taxon>Daphnia</taxon>
    </lineage>
</organism>
<dbReference type="InterPro" id="IPR037518">
    <property type="entry name" value="MPN"/>
</dbReference>
<dbReference type="EMBL" id="LR004425">
    <property type="protein sequence ID" value="SVE74044.1"/>
    <property type="molecule type" value="mRNA"/>
</dbReference>
<feature type="domain" description="MPN" evidence="7">
    <location>
        <begin position="81"/>
        <end position="218"/>
    </location>
</feature>
<protein>
    <submittedName>
        <fullName evidence="8">EOG090X020Z</fullName>
    </submittedName>
</protein>
<evidence type="ECO:0000256" key="4">
    <source>
        <dbReference type="ARBA" id="ARBA00022833"/>
    </source>
</evidence>
<dbReference type="FunFam" id="3.40.140.10:FF:000053">
    <property type="entry name" value="MPN domain-containing protein CG4751"/>
    <property type="match status" value="1"/>
</dbReference>
<dbReference type="Gene3D" id="3.40.140.10">
    <property type="entry name" value="Cytidine Deaminase, domain 2"/>
    <property type="match status" value="1"/>
</dbReference>
<keyword evidence="4" id="KW-0862">Zinc</keyword>
<dbReference type="InterPro" id="IPR000555">
    <property type="entry name" value="JAMM/MPN+_dom"/>
</dbReference>
<dbReference type="InterPro" id="IPR050242">
    <property type="entry name" value="JAMM_MPN+_peptidase_M67A"/>
</dbReference>
<evidence type="ECO:0000256" key="6">
    <source>
        <dbReference type="ARBA" id="ARBA00061577"/>
    </source>
</evidence>
<proteinExistence type="evidence at transcript level"/>
<dbReference type="GO" id="GO:0046872">
    <property type="term" value="F:metal ion binding"/>
    <property type="evidence" value="ECO:0007669"/>
    <property type="project" value="UniProtKB-KW"/>
</dbReference>
<dbReference type="GO" id="GO:0008237">
    <property type="term" value="F:metallopeptidase activity"/>
    <property type="evidence" value="ECO:0007669"/>
    <property type="project" value="UniProtKB-KW"/>
</dbReference>
<dbReference type="GO" id="GO:0006508">
    <property type="term" value="P:proteolysis"/>
    <property type="evidence" value="ECO:0007669"/>
    <property type="project" value="UniProtKB-KW"/>
</dbReference>
<accession>A0A4Y7M0I2</accession>
<evidence type="ECO:0000256" key="5">
    <source>
        <dbReference type="ARBA" id="ARBA00023049"/>
    </source>
</evidence>
<keyword evidence="2" id="KW-0479">Metal-binding</keyword>
<gene>
    <name evidence="8" type="primary">EOG090X020Z</name>
</gene>
<evidence type="ECO:0000256" key="3">
    <source>
        <dbReference type="ARBA" id="ARBA00022801"/>
    </source>
</evidence>
<evidence type="ECO:0000259" key="7">
    <source>
        <dbReference type="PROSITE" id="PS50249"/>
    </source>
</evidence>
<comment type="similarity">
    <text evidence="6">Belongs to the peptidase M67 family.</text>
</comment>
<reference evidence="8" key="1">
    <citation type="submission" date="2018-08" db="EMBL/GenBank/DDBJ databases">
        <authorList>
            <person name="Cornetti L."/>
        </authorList>
    </citation>
    <scope>NUCLEOTIDE SEQUENCE</scope>
    <source>
        <strain evidence="8">ZW-BAR-1</strain>
    </source>
</reference>
<keyword evidence="5" id="KW-0482">Metalloprotease</keyword>
<dbReference type="PROSITE" id="PS50249">
    <property type="entry name" value="MPN"/>
    <property type="match status" value="1"/>
</dbReference>